<name>A0A1F4WGX8_UNCKA</name>
<dbReference type="EMBL" id="MEWA01000052">
    <property type="protein sequence ID" value="OGC68193.1"/>
    <property type="molecule type" value="Genomic_DNA"/>
</dbReference>
<gene>
    <name evidence="2" type="ORF">A2415_02755</name>
</gene>
<evidence type="ECO:0000313" key="2">
    <source>
        <dbReference type="EMBL" id="OGC68193.1"/>
    </source>
</evidence>
<keyword evidence="1" id="KW-1133">Transmembrane helix</keyword>
<accession>A0A1F4WGX8</accession>
<feature type="transmembrane region" description="Helical" evidence="1">
    <location>
        <begin position="300"/>
        <end position="318"/>
    </location>
</feature>
<dbReference type="InterPro" id="IPR011042">
    <property type="entry name" value="6-blade_b-propeller_TolB-like"/>
</dbReference>
<dbReference type="SUPFAM" id="SSF63829">
    <property type="entry name" value="Calcium-dependent phosphotriesterase"/>
    <property type="match status" value="1"/>
</dbReference>
<dbReference type="AlphaFoldDB" id="A0A1F4WGX8"/>
<sequence>MNKKLTAKTQYLNPNLTESVTGFSKAFSISPENDDLLLRKGTIYAVFNITGNSVFDPTLVTKVVEDVLHESYYQSENISPTQSLEKAITDVRDKVLQLSNESISQEEPSNNFSIVAGVLWGNVLYVVQYGKGKSYLMRMGTERPINTVAEGTFSAASGVIKDDDVVILCSDQFGQNYPPERLLTVSISEQELKAEEACVLMKFIVDTSFTQNEAVDFGMENAVKTPAPNKLLSNIMDKVKTIKLPKKHESVRTIENESPRAGHFGTAQSQSIFTDKKREETFSIRLKSPNKLNGAKFKSWMLVPLIFIALIASIYYTLKTRGSSPADTAVEINTNEVLSDNSGNSNEPVQGEKDEEVFYDIKITDGQAVPSSIVVFTDFVVVSDKETGKIYVSDTETPKFEALEASFPGLTSIINIGGKLGVTDKEGYKVYDLAKKELSENYKHEGLGLTSAYTTFVYSIEGSKIMRYSKEKDDTLSGTLWGQNDEFLNARSMSVAYSIYVITQDGKLTQYTSGNKDDLTLKGDFGSLNNPVQVLADIDFDNVYLADKGNKRVVVFDDNGNFVKEYKAQNESRWEDMRGIGVSPDEKTLFVLSGSRVYKAVL</sequence>
<evidence type="ECO:0008006" key="4">
    <source>
        <dbReference type="Google" id="ProtNLM"/>
    </source>
</evidence>
<reference evidence="2 3" key="1">
    <citation type="journal article" date="2016" name="Nat. Commun.">
        <title>Thousands of microbial genomes shed light on interconnected biogeochemical processes in an aquifer system.</title>
        <authorList>
            <person name="Anantharaman K."/>
            <person name="Brown C.T."/>
            <person name="Hug L.A."/>
            <person name="Sharon I."/>
            <person name="Castelle C.J."/>
            <person name="Probst A.J."/>
            <person name="Thomas B.C."/>
            <person name="Singh A."/>
            <person name="Wilkins M.J."/>
            <person name="Karaoz U."/>
            <person name="Brodie E.L."/>
            <person name="Williams K.H."/>
            <person name="Hubbard S.S."/>
            <person name="Banfield J.F."/>
        </authorList>
    </citation>
    <scope>NUCLEOTIDE SEQUENCE [LARGE SCALE GENOMIC DNA]</scope>
</reference>
<keyword evidence="1" id="KW-0472">Membrane</keyword>
<evidence type="ECO:0000256" key="1">
    <source>
        <dbReference type="SAM" id="Phobius"/>
    </source>
</evidence>
<evidence type="ECO:0000313" key="3">
    <source>
        <dbReference type="Proteomes" id="UP000179113"/>
    </source>
</evidence>
<dbReference type="Gene3D" id="2.120.10.30">
    <property type="entry name" value="TolB, C-terminal domain"/>
    <property type="match status" value="1"/>
</dbReference>
<comment type="caution">
    <text evidence="2">The sequence shown here is derived from an EMBL/GenBank/DDBJ whole genome shotgun (WGS) entry which is preliminary data.</text>
</comment>
<protein>
    <recommendedName>
        <fullName evidence="4">PPM-type phosphatase domain-containing protein</fullName>
    </recommendedName>
</protein>
<dbReference type="Proteomes" id="UP000179113">
    <property type="component" value="Unassembled WGS sequence"/>
</dbReference>
<keyword evidence="1" id="KW-0812">Transmembrane</keyword>
<proteinExistence type="predicted"/>
<organism evidence="2 3">
    <name type="scientific">candidate division WWE3 bacterium RIFOXYC1_FULL_39_7</name>
    <dbReference type="NCBI Taxonomy" id="1802643"/>
    <lineage>
        <taxon>Bacteria</taxon>
        <taxon>Katanobacteria</taxon>
    </lineage>
</organism>